<feature type="domain" description="RING-type" evidence="14">
    <location>
        <begin position="121"/>
        <end position="330"/>
    </location>
</feature>
<dbReference type="CDD" id="cd20343">
    <property type="entry name" value="BRcat_RBR_HHARI-like"/>
    <property type="match status" value="2"/>
</dbReference>
<dbReference type="InterPro" id="IPR048962">
    <property type="entry name" value="ARIH1-like_UBL"/>
</dbReference>
<protein>
    <recommendedName>
        <fullName evidence="4">RBR-type E3 ubiquitin transferase</fullName>
        <ecNumber evidence="4">2.3.2.31</ecNumber>
    </recommendedName>
</protein>
<dbReference type="Gene3D" id="1.20.120.1750">
    <property type="match status" value="2"/>
</dbReference>
<keyword evidence="7" id="KW-0677">Repeat</keyword>
<dbReference type="SMART" id="SM00647">
    <property type="entry name" value="IBR"/>
    <property type="match status" value="4"/>
</dbReference>
<reference evidence="15 16" key="1">
    <citation type="submission" date="2022-01" db="EMBL/GenBank/DDBJ databases">
        <title>A chromosomal length assembly of Cordylochernes scorpioides.</title>
        <authorList>
            <person name="Zeh D."/>
            <person name="Zeh J."/>
        </authorList>
    </citation>
    <scope>NUCLEOTIDE SEQUENCE [LARGE SCALE GENOMIC DNA]</scope>
    <source>
        <strain evidence="15">IN4F17</strain>
        <tissue evidence="15">Whole Body</tissue>
    </source>
</reference>
<keyword evidence="16" id="KW-1185">Reference proteome</keyword>
<dbReference type="Pfam" id="PF19422">
    <property type="entry name" value="Ariadne"/>
    <property type="match status" value="2"/>
</dbReference>
<dbReference type="InterPro" id="IPR001841">
    <property type="entry name" value="Znf_RING"/>
</dbReference>
<dbReference type="PROSITE" id="PS51873">
    <property type="entry name" value="TRIAD"/>
    <property type="match status" value="2"/>
</dbReference>
<evidence type="ECO:0000256" key="2">
    <source>
        <dbReference type="ARBA" id="ARBA00004906"/>
    </source>
</evidence>
<evidence type="ECO:0000256" key="11">
    <source>
        <dbReference type="PROSITE-ProRule" id="PRU00175"/>
    </source>
</evidence>
<evidence type="ECO:0000259" key="13">
    <source>
        <dbReference type="PROSITE" id="PS50089"/>
    </source>
</evidence>
<evidence type="ECO:0000256" key="5">
    <source>
        <dbReference type="ARBA" id="ARBA00022679"/>
    </source>
</evidence>
<dbReference type="InterPro" id="IPR013083">
    <property type="entry name" value="Znf_RING/FYVE/PHD"/>
</dbReference>
<dbReference type="SMART" id="SM00184">
    <property type="entry name" value="RING"/>
    <property type="match status" value="4"/>
</dbReference>
<evidence type="ECO:0000256" key="12">
    <source>
        <dbReference type="SAM" id="MobiDB-lite"/>
    </source>
</evidence>
<evidence type="ECO:0000256" key="4">
    <source>
        <dbReference type="ARBA" id="ARBA00012251"/>
    </source>
</evidence>
<dbReference type="InterPro" id="IPR044066">
    <property type="entry name" value="TRIAD_supradom"/>
</dbReference>
<dbReference type="Pfam" id="PF01485">
    <property type="entry name" value="IBR"/>
    <property type="match status" value="2"/>
</dbReference>
<dbReference type="InterPro" id="IPR002867">
    <property type="entry name" value="IBR_dom"/>
</dbReference>
<comment type="similarity">
    <text evidence="3">Belongs to the RBR family. Ariadne subfamily.</text>
</comment>
<dbReference type="InterPro" id="IPR045840">
    <property type="entry name" value="Ariadne"/>
</dbReference>
<keyword evidence="8 11" id="KW-0863">Zinc-finger</keyword>
<evidence type="ECO:0000259" key="14">
    <source>
        <dbReference type="PROSITE" id="PS51873"/>
    </source>
</evidence>
<evidence type="ECO:0000256" key="3">
    <source>
        <dbReference type="ARBA" id="ARBA00005884"/>
    </source>
</evidence>
<evidence type="ECO:0000313" key="15">
    <source>
        <dbReference type="EMBL" id="UYV77061.1"/>
    </source>
</evidence>
<organism evidence="15 16">
    <name type="scientific">Cordylochernes scorpioides</name>
    <dbReference type="NCBI Taxonomy" id="51811"/>
    <lineage>
        <taxon>Eukaryota</taxon>
        <taxon>Metazoa</taxon>
        <taxon>Ecdysozoa</taxon>
        <taxon>Arthropoda</taxon>
        <taxon>Chelicerata</taxon>
        <taxon>Arachnida</taxon>
        <taxon>Pseudoscorpiones</taxon>
        <taxon>Cheliferoidea</taxon>
        <taxon>Chernetidae</taxon>
        <taxon>Cordylochernes</taxon>
    </lineage>
</organism>
<evidence type="ECO:0000256" key="10">
    <source>
        <dbReference type="ARBA" id="ARBA00022833"/>
    </source>
</evidence>
<keyword evidence="10" id="KW-0862">Zinc</keyword>
<dbReference type="InterPro" id="IPR031127">
    <property type="entry name" value="E3_UB_ligase_RBR"/>
</dbReference>
<evidence type="ECO:0000256" key="1">
    <source>
        <dbReference type="ARBA" id="ARBA00001798"/>
    </source>
</evidence>
<dbReference type="Pfam" id="PF13923">
    <property type="entry name" value="zf-C3HC4_2"/>
    <property type="match status" value="2"/>
</dbReference>
<dbReference type="Pfam" id="PF22605">
    <property type="entry name" value="IBR_2"/>
    <property type="match status" value="2"/>
</dbReference>
<dbReference type="Proteomes" id="UP001235939">
    <property type="component" value="Chromosome 14"/>
</dbReference>
<keyword evidence="6" id="KW-0479">Metal-binding</keyword>
<keyword evidence="9" id="KW-0833">Ubl conjugation pathway</keyword>
<feature type="compositionally biased region" description="Acidic residues" evidence="12">
    <location>
        <begin position="12"/>
        <end position="24"/>
    </location>
</feature>
<name>A0ABY6L7D5_9ARAC</name>
<dbReference type="EMBL" id="CP092876">
    <property type="protein sequence ID" value="UYV77061.1"/>
    <property type="molecule type" value="Genomic_DNA"/>
</dbReference>
<gene>
    <name evidence="15" type="ORF">LAZ67_14003080</name>
</gene>
<comment type="catalytic activity">
    <reaction evidence="1">
        <text>[E2 ubiquitin-conjugating enzyme]-S-ubiquitinyl-L-cysteine + [acceptor protein]-L-lysine = [E2 ubiquitin-conjugating enzyme]-L-cysteine + [acceptor protein]-N(6)-ubiquitinyl-L-lysine.</text>
        <dbReference type="EC" id="2.3.2.31"/>
    </reaction>
</comment>
<dbReference type="Pfam" id="PF21235">
    <property type="entry name" value="UBA_ARI1"/>
    <property type="match status" value="2"/>
</dbReference>
<evidence type="ECO:0000256" key="6">
    <source>
        <dbReference type="ARBA" id="ARBA00022723"/>
    </source>
</evidence>
<comment type="pathway">
    <text evidence="2">Protein modification; protein ubiquitination.</text>
</comment>
<dbReference type="InterPro" id="IPR054694">
    <property type="entry name" value="Parkin-like_IBR"/>
</dbReference>
<evidence type="ECO:0000256" key="7">
    <source>
        <dbReference type="ARBA" id="ARBA00022737"/>
    </source>
</evidence>
<proteinExistence type="inferred from homology"/>
<accession>A0ABY6L7D5</accession>
<sequence>MHSEEEEKIYDSEDETSSQENEVSMEYETTDWKDEVKFTFEVLSTDQVMQTMNKTINEVHEIVKIPSTLLRILLNHFNWDLSKFYDRYYGGDQRSLFEDAHVVNPLENLQPPINGTNERPSIERCEICFLEFPSNIMTGIGCGHRFCQECWKEYLTSKIMHDGMSDKISCPASECDILVDYQTVMNLIEEEKVKQRYRQLIINSYVAYKDKLRWCPFPDCNNVIRVQSVESRPVTCNCSHTFCFGCGESCHEPFNCDLLRKWKKKCDDSETYNWLKINTKECPKCFSVIEKNGGCNHMICSNPNCRTHFCWICLGPWQSHKDYYKCNQFKEEDSAALDEQEKSRAAYNKYFFYSVRYMNHLQSQKLEKKLNDTVETKIKEMSKQNVAWVDSNKLRQCLDVLCQCRQTLMYSYAFAYYLKKNNQCIIFEENQRDLETATEKISEYLERDLSVKENSSIINMVKNIANYCENRHEKLIEHVNEGYARELWEFNEGPPEENSEGDSPNFQEEDIPIERTQQPQTREEISGAIHSFSSDETENRSHTLMYSEEEENIYDSEDETSSQEDEVSMEFEITGSEDEAKFKFTFDVLSTDQVMEIMNQTINELYETVKIPPTFLRILLNHFNWDLAKFYDRYYGGDQRSLFENAHMVNPLENLRPLINGTNERPSIERCEICFLEFPSNIMTGIGCGHRFCQECWKEYLTSKIMHDGMSDKISCPASECDILVDYQTVMNLIEEEKVKQKYQQLIINSYVAYKDKLRWCPFPDCNNVIRVQSVESRPVTCNCSHTFCFGCGESCHEPVNCDLLRKWKKKCSDDSETYNWLKINTKECPKCFSVIEKNGGCNHMICSNPNCRTHFCWICLGPWETHKDYFKCNQFKEEDSAALDEQEKSRAAFNKYFFYSVRYMNHLQSQKLEKKLNDTVETKINEMNKQKVAWVDSNKLRHCLDVLCQCRQTLMYSYAFAYYLKKNNQCIIFEENQRDLETATEKISEYLERDLSVEENNTAIINMVKNIANYCENRREKLIEHVNEGYTRELWEFNE</sequence>
<dbReference type="EC" id="2.3.2.31" evidence="4"/>
<dbReference type="SUPFAM" id="SSF57850">
    <property type="entry name" value="RING/U-box"/>
    <property type="match status" value="6"/>
</dbReference>
<feature type="domain" description="RING-type" evidence="13">
    <location>
        <begin position="671"/>
        <end position="717"/>
    </location>
</feature>
<dbReference type="PANTHER" id="PTHR11685">
    <property type="entry name" value="RBR FAMILY RING FINGER AND IBR DOMAIN-CONTAINING"/>
    <property type="match status" value="1"/>
</dbReference>
<keyword evidence="5" id="KW-0808">Transferase</keyword>
<evidence type="ECO:0000313" key="16">
    <source>
        <dbReference type="Proteomes" id="UP001235939"/>
    </source>
</evidence>
<feature type="domain" description="RING-type" evidence="13">
    <location>
        <begin position="125"/>
        <end position="171"/>
    </location>
</feature>
<dbReference type="PROSITE" id="PS50089">
    <property type="entry name" value="ZF_RING_2"/>
    <property type="match status" value="2"/>
</dbReference>
<dbReference type="CDD" id="cd16626">
    <property type="entry name" value="RING-HC_RBR_HHARI"/>
    <property type="match status" value="2"/>
</dbReference>
<evidence type="ECO:0000256" key="9">
    <source>
        <dbReference type="ARBA" id="ARBA00022786"/>
    </source>
</evidence>
<feature type="region of interest" description="Disordered" evidence="12">
    <location>
        <begin position="1"/>
        <end position="24"/>
    </location>
</feature>
<dbReference type="Gene3D" id="3.30.40.10">
    <property type="entry name" value="Zinc/RING finger domain, C3HC4 (zinc finger)"/>
    <property type="match status" value="2"/>
</dbReference>
<feature type="domain" description="RING-type" evidence="14">
    <location>
        <begin position="667"/>
        <end position="877"/>
    </location>
</feature>
<feature type="compositionally biased region" description="Basic and acidic residues" evidence="12">
    <location>
        <begin position="1"/>
        <end position="11"/>
    </location>
</feature>
<evidence type="ECO:0000256" key="8">
    <source>
        <dbReference type="ARBA" id="ARBA00022771"/>
    </source>
</evidence>